<keyword evidence="2" id="KW-1185">Reference proteome</keyword>
<reference evidence="1 2" key="1">
    <citation type="journal article" date="2011" name="J. Gen. Appl. Microbiol.">
        <title>Draft genome sequencing of the enigmatic yeast Saitoella complicata.</title>
        <authorList>
            <person name="Nishida H."/>
            <person name="Hamamoto M."/>
            <person name="Sugiyama J."/>
        </authorList>
    </citation>
    <scope>NUCLEOTIDE SEQUENCE [LARGE SCALE GENOMIC DNA]</scope>
    <source>
        <strain evidence="1 2">NRRL Y-17804</strain>
    </source>
</reference>
<protein>
    <submittedName>
        <fullName evidence="1">Uncharacterized protein</fullName>
    </submittedName>
</protein>
<comment type="caution">
    <text evidence="1">The sequence shown here is derived from an EMBL/GenBank/DDBJ whole genome shotgun (WGS) entry which is preliminary data.</text>
</comment>
<name>A0A0E9NPS1_SAICN</name>
<evidence type="ECO:0000313" key="1">
    <source>
        <dbReference type="EMBL" id="GAO51808.1"/>
    </source>
</evidence>
<dbReference type="Proteomes" id="UP000033140">
    <property type="component" value="Unassembled WGS sequence"/>
</dbReference>
<dbReference type="EMBL" id="BACD03000053">
    <property type="protein sequence ID" value="GAO51808.1"/>
    <property type="molecule type" value="Genomic_DNA"/>
</dbReference>
<proteinExistence type="predicted"/>
<dbReference type="AlphaFoldDB" id="A0A0E9NPS1"/>
<evidence type="ECO:0000313" key="2">
    <source>
        <dbReference type="Proteomes" id="UP000033140"/>
    </source>
</evidence>
<reference evidence="1 2" key="2">
    <citation type="journal article" date="2014" name="J. Gen. Appl. Microbiol.">
        <title>The early diverging ascomycetous budding yeast Saitoella complicata has three histone deacetylases belonging to the Clr6, Hos2, and Rpd3 lineages.</title>
        <authorList>
            <person name="Nishida H."/>
            <person name="Matsumoto T."/>
            <person name="Kondo S."/>
            <person name="Hamamoto M."/>
            <person name="Yoshikawa H."/>
        </authorList>
    </citation>
    <scope>NUCLEOTIDE SEQUENCE [LARGE SCALE GENOMIC DNA]</scope>
    <source>
        <strain evidence="1 2">NRRL Y-17804</strain>
    </source>
</reference>
<organism evidence="1 2">
    <name type="scientific">Saitoella complicata (strain BCRC 22490 / CBS 7301 / JCM 7358 / NBRC 10748 / NRRL Y-17804)</name>
    <dbReference type="NCBI Taxonomy" id="698492"/>
    <lineage>
        <taxon>Eukaryota</taxon>
        <taxon>Fungi</taxon>
        <taxon>Dikarya</taxon>
        <taxon>Ascomycota</taxon>
        <taxon>Taphrinomycotina</taxon>
        <taxon>Taphrinomycotina incertae sedis</taxon>
        <taxon>Saitoella</taxon>
    </lineage>
</organism>
<gene>
    <name evidence="1" type="ORF">G7K_5899-t1</name>
</gene>
<accession>A0A0E9NPS1</accession>
<reference evidence="1 2" key="3">
    <citation type="journal article" date="2015" name="Genome Announc.">
        <title>Draft Genome Sequence of the Archiascomycetous Yeast Saitoella complicata.</title>
        <authorList>
            <person name="Yamauchi K."/>
            <person name="Kondo S."/>
            <person name="Hamamoto M."/>
            <person name="Takahashi Y."/>
            <person name="Ogura Y."/>
            <person name="Hayashi T."/>
            <person name="Nishida H."/>
        </authorList>
    </citation>
    <scope>NUCLEOTIDE SEQUENCE [LARGE SCALE GENOMIC DNA]</scope>
    <source>
        <strain evidence="1 2">NRRL Y-17804</strain>
    </source>
</reference>
<sequence>MATSESGTPQRVQISRTKERVGIVFAFASSGASTSSCDSSHLFLRLGRRWAADMSVHTVQLFCWKLWERGARGQDGWELGLIFGVCMYFLDGLERVLRDRFSSSDADASTPPLPRRTWWTWTRTPHLHLAYTSSSHLQGTDPFRMGLLRRFGDECDVLELISPPPR</sequence>